<dbReference type="GO" id="GO:0016020">
    <property type="term" value="C:membrane"/>
    <property type="evidence" value="ECO:0007669"/>
    <property type="project" value="GOC"/>
</dbReference>
<dbReference type="AlphaFoldDB" id="A0A4R2L4S4"/>
<dbReference type="PANTHER" id="PTHR21624:SF1">
    <property type="entry name" value="ALKYLGLYCEROL MONOOXYGENASE"/>
    <property type="match status" value="1"/>
</dbReference>
<evidence type="ECO:0000313" key="10">
    <source>
        <dbReference type="Proteomes" id="UP000295765"/>
    </source>
</evidence>
<dbReference type="GO" id="GO:0008610">
    <property type="term" value="P:lipid biosynthetic process"/>
    <property type="evidence" value="ECO:0007669"/>
    <property type="project" value="InterPro"/>
</dbReference>
<evidence type="ECO:0000256" key="3">
    <source>
        <dbReference type="ARBA" id="ARBA00022989"/>
    </source>
</evidence>
<dbReference type="GO" id="GO:0050479">
    <property type="term" value="F:glyceryl-ether monooxygenase activity"/>
    <property type="evidence" value="ECO:0007669"/>
    <property type="project" value="TreeGrafter"/>
</dbReference>
<dbReference type="GO" id="GO:0006643">
    <property type="term" value="P:membrane lipid metabolic process"/>
    <property type="evidence" value="ECO:0007669"/>
    <property type="project" value="TreeGrafter"/>
</dbReference>
<evidence type="ECO:0000256" key="6">
    <source>
        <dbReference type="ARBA" id="ARBA00023136"/>
    </source>
</evidence>
<evidence type="ECO:0000313" key="9">
    <source>
        <dbReference type="EMBL" id="TCO78846.1"/>
    </source>
</evidence>
<dbReference type="EMBL" id="SLWY01000022">
    <property type="protein sequence ID" value="TCO78846.1"/>
    <property type="molecule type" value="Genomic_DNA"/>
</dbReference>
<gene>
    <name evidence="9" type="ORF">EV699_12214</name>
</gene>
<keyword evidence="5" id="KW-0443">Lipid metabolism</keyword>
<dbReference type="OrthoDB" id="9770329at2"/>
<proteinExistence type="predicted"/>
<evidence type="ECO:0000256" key="1">
    <source>
        <dbReference type="ARBA" id="ARBA00004127"/>
    </source>
</evidence>
<feature type="domain" description="Fatty acid hydroxylase" evidence="8">
    <location>
        <begin position="91"/>
        <end position="226"/>
    </location>
</feature>
<feature type="transmembrane region" description="Helical" evidence="7">
    <location>
        <begin position="9"/>
        <end position="26"/>
    </location>
</feature>
<keyword evidence="2 7" id="KW-0812">Transmembrane</keyword>
<dbReference type="InterPro" id="IPR006694">
    <property type="entry name" value="Fatty_acid_hydroxylase"/>
</dbReference>
<dbReference type="Pfam" id="PF04116">
    <property type="entry name" value="FA_hydroxylase"/>
    <property type="match status" value="1"/>
</dbReference>
<feature type="transmembrane region" description="Helical" evidence="7">
    <location>
        <begin position="81"/>
        <end position="102"/>
    </location>
</feature>
<evidence type="ECO:0000256" key="2">
    <source>
        <dbReference type="ARBA" id="ARBA00022692"/>
    </source>
</evidence>
<keyword evidence="6 7" id="KW-0472">Membrane</keyword>
<keyword evidence="4" id="KW-0560">Oxidoreductase</keyword>
<protein>
    <submittedName>
        <fullName evidence="9">Sterol desaturase/sphingolipid hydroxylase (Fatty acid hydroxylase superfamily)</fullName>
    </submittedName>
</protein>
<dbReference type="InterPro" id="IPR051689">
    <property type="entry name" value="Sterol_desaturase/TMEM195"/>
</dbReference>
<comment type="subcellular location">
    <subcellularLocation>
        <location evidence="1">Endomembrane system</location>
        <topology evidence="1">Multi-pass membrane protein</topology>
    </subcellularLocation>
</comment>
<dbReference type="PANTHER" id="PTHR21624">
    <property type="entry name" value="STEROL DESATURASE-RELATED PROTEIN"/>
    <property type="match status" value="1"/>
</dbReference>
<dbReference type="Proteomes" id="UP000295765">
    <property type="component" value="Unassembled WGS sequence"/>
</dbReference>
<name>A0A4R2L4S4_9GAMM</name>
<dbReference type="GO" id="GO:0005506">
    <property type="term" value="F:iron ion binding"/>
    <property type="evidence" value="ECO:0007669"/>
    <property type="project" value="InterPro"/>
</dbReference>
<organism evidence="9 10">
    <name type="scientific">Plasticicumulans lactativorans</name>
    <dbReference type="NCBI Taxonomy" id="1133106"/>
    <lineage>
        <taxon>Bacteria</taxon>
        <taxon>Pseudomonadati</taxon>
        <taxon>Pseudomonadota</taxon>
        <taxon>Gammaproteobacteria</taxon>
        <taxon>Candidatus Competibacteraceae</taxon>
        <taxon>Plasticicumulans</taxon>
    </lineage>
</organism>
<evidence type="ECO:0000256" key="7">
    <source>
        <dbReference type="SAM" id="Phobius"/>
    </source>
</evidence>
<dbReference type="GO" id="GO:0012505">
    <property type="term" value="C:endomembrane system"/>
    <property type="evidence" value="ECO:0007669"/>
    <property type="project" value="UniProtKB-SubCell"/>
</dbReference>
<keyword evidence="10" id="KW-1185">Reference proteome</keyword>
<dbReference type="RefSeq" id="WP_132545017.1">
    <property type="nucleotide sequence ID" value="NZ_SLWY01000022.1"/>
</dbReference>
<keyword evidence="3 7" id="KW-1133">Transmembrane helix</keyword>
<evidence type="ECO:0000259" key="8">
    <source>
        <dbReference type="Pfam" id="PF04116"/>
    </source>
</evidence>
<comment type="caution">
    <text evidence="9">The sequence shown here is derived from an EMBL/GenBank/DDBJ whole genome shotgun (WGS) entry which is preliminary data.</text>
</comment>
<sequence>MQSLLDHEAALRLAASLGVLLLMAAWERHAPRRPPGAARRWVRHLALAALGALAVRLLLPLGTVALAALVQAHGGGLLPRLALPAPLAFGLTLLAFDLALYAQHVASHRWAWFWRLHRLHHSDTAFDAGTALRFHPLEIVVSMLWKLALIAALGPAPLAVLVYEVLLNALALFNHGNVRLPAALDRALRRVVVTPDMHRVHHSPYRDETDSNYGNALALWDRLFGTYRAQPRDGHAGMRIGLDAFRDAAAQRLPALLAQPFAALPRGAR</sequence>
<accession>A0A4R2L4S4</accession>
<feature type="transmembrane region" description="Helical" evidence="7">
    <location>
        <begin position="46"/>
        <end position="69"/>
    </location>
</feature>
<evidence type="ECO:0000256" key="4">
    <source>
        <dbReference type="ARBA" id="ARBA00023002"/>
    </source>
</evidence>
<feature type="transmembrane region" description="Helical" evidence="7">
    <location>
        <begin position="143"/>
        <end position="166"/>
    </location>
</feature>
<evidence type="ECO:0000256" key="5">
    <source>
        <dbReference type="ARBA" id="ARBA00023098"/>
    </source>
</evidence>
<reference evidence="9 10" key="1">
    <citation type="submission" date="2019-03" db="EMBL/GenBank/DDBJ databases">
        <title>Genomic Encyclopedia of Type Strains, Phase IV (KMG-IV): sequencing the most valuable type-strain genomes for metagenomic binning, comparative biology and taxonomic classification.</title>
        <authorList>
            <person name="Goeker M."/>
        </authorList>
    </citation>
    <scope>NUCLEOTIDE SEQUENCE [LARGE SCALE GENOMIC DNA]</scope>
    <source>
        <strain evidence="9 10">DSM 25287</strain>
    </source>
</reference>